<evidence type="ECO:0000313" key="12">
    <source>
        <dbReference type="Proteomes" id="UP001332192"/>
    </source>
</evidence>
<reference evidence="11 12" key="1">
    <citation type="journal article" date="2024" name="Front. Microbiol.">
        <title>Novel thermophilic genera Geochorda gen. nov. and Carboxydochorda gen. nov. from the deep terrestrial subsurface reveal the ecophysiological diversity in the class Limnochordia.</title>
        <authorList>
            <person name="Karnachuk O.V."/>
            <person name="Lukina A.P."/>
            <person name="Avakyan M.R."/>
            <person name="Kadnikov V.V."/>
            <person name="Begmatov S."/>
            <person name="Beletsky A.V."/>
            <person name="Vlasova K.G."/>
            <person name="Novikov A.A."/>
            <person name="Shcherbakova V.A."/>
            <person name="Mardanov A.V."/>
            <person name="Ravin N.V."/>
        </authorList>
    </citation>
    <scope>NUCLEOTIDE SEQUENCE [LARGE SCALE GENOMIC DNA]</scope>
    <source>
        <strain evidence="11 12">L945</strain>
    </source>
</reference>
<protein>
    <recommendedName>
        <fullName evidence="8">Cytidylate kinase</fullName>
        <shortName evidence="8">CK</shortName>
        <ecNumber evidence="8">2.7.4.25</ecNumber>
    </recommendedName>
    <alternativeName>
        <fullName evidence="8">Cytidine monophosphate kinase</fullName>
        <shortName evidence="8">CMP kinase</shortName>
    </alternativeName>
</protein>
<name>A0ABZ1C101_9FIRM</name>
<dbReference type="GO" id="GO:0016301">
    <property type="term" value="F:kinase activity"/>
    <property type="evidence" value="ECO:0007669"/>
    <property type="project" value="UniProtKB-KW"/>
</dbReference>
<proteinExistence type="inferred from homology"/>
<dbReference type="EC" id="2.7.4.25" evidence="8"/>
<comment type="catalytic activity">
    <reaction evidence="6 8">
        <text>dCMP + ATP = dCDP + ADP</text>
        <dbReference type="Rhea" id="RHEA:25094"/>
        <dbReference type="ChEBI" id="CHEBI:30616"/>
        <dbReference type="ChEBI" id="CHEBI:57566"/>
        <dbReference type="ChEBI" id="CHEBI:58593"/>
        <dbReference type="ChEBI" id="CHEBI:456216"/>
        <dbReference type="EC" id="2.7.4.25"/>
    </reaction>
</comment>
<dbReference type="InterPro" id="IPR011994">
    <property type="entry name" value="Cytidylate_kinase_dom"/>
</dbReference>
<evidence type="ECO:0000256" key="3">
    <source>
        <dbReference type="ARBA" id="ARBA00022741"/>
    </source>
</evidence>
<evidence type="ECO:0000256" key="4">
    <source>
        <dbReference type="ARBA" id="ARBA00022777"/>
    </source>
</evidence>
<dbReference type="EMBL" id="CP141615">
    <property type="protein sequence ID" value="WRP18558.1"/>
    <property type="molecule type" value="Genomic_DNA"/>
</dbReference>
<evidence type="ECO:0000256" key="6">
    <source>
        <dbReference type="ARBA" id="ARBA00047615"/>
    </source>
</evidence>
<dbReference type="PANTHER" id="PTHR21299">
    <property type="entry name" value="CYTIDYLATE KINASE/PANTOATE-BETA-ALANINE LIGASE"/>
    <property type="match status" value="1"/>
</dbReference>
<dbReference type="PANTHER" id="PTHR21299:SF2">
    <property type="entry name" value="CYTIDYLATE KINASE"/>
    <property type="match status" value="1"/>
</dbReference>
<dbReference type="Pfam" id="PF02224">
    <property type="entry name" value="Cytidylate_kin"/>
    <property type="match status" value="1"/>
</dbReference>
<dbReference type="CDD" id="cd02020">
    <property type="entry name" value="CMPK"/>
    <property type="match status" value="1"/>
</dbReference>
<keyword evidence="4 8" id="KW-0418">Kinase</keyword>
<dbReference type="RefSeq" id="WP_324717831.1">
    <property type="nucleotide sequence ID" value="NZ_CP141615.1"/>
</dbReference>
<keyword evidence="12" id="KW-1185">Reference proteome</keyword>
<organism evidence="11 12">
    <name type="scientific">Carboxydichorda subterranea</name>
    <dbReference type="NCBI Taxonomy" id="3109565"/>
    <lineage>
        <taxon>Bacteria</taxon>
        <taxon>Bacillati</taxon>
        <taxon>Bacillota</taxon>
        <taxon>Limnochordia</taxon>
        <taxon>Limnochordales</taxon>
        <taxon>Geochordaceae</taxon>
        <taxon>Carboxydichorda</taxon>
    </lineage>
</organism>
<dbReference type="SUPFAM" id="SSF52540">
    <property type="entry name" value="P-loop containing nucleoside triphosphate hydrolases"/>
    <property type="match status" value="1"/>
</dbReference>
<dbReference type="Proteomes" id="UP001332192">
    <property type="component" value="Chromosome"/>
</dbReference>
<comment type="subcellular location">
    <subcellularLocation>
        <location evidence="8">Cytoplasm</location>
    </subcellularLocation>
</comment>
<dbReference type="NCBIfam" id="TIGR00017">
    <property type="entry name" value="cmk"/>
    <property type="match status" value="1"/>
</dbReference>
<comment type="similarity">
    <text evidence="1 8">Belongs to the cytidylate kinase family. Type 1 subfamily.</text>
</comment>
<feature type="binding site" evidence="8">
    <location>
        <begin position="19"/>
        <end position="27"/>
    </location>
    <ligand>
        <name>ATP</name>
        <dbReference type="ChEBI" id="CHEBI:30616"/>
    </ligand>
</feature>
<evidence type="ECO:0000256" key="8">
    <source>
        <dbReference type="HAMAP-Rule" id="MF_00238"/>
    </source>
</evidence>
<sequence>MTSHPSRTGCRREWIAVDGPAGAGKSSLARALAKALGYRYIDTGATYRAAALAVLQAGVHPGDPASRSRIVDIVRRVRIRLGTDPRVDLPSRVFLDGRDVSTSIRSLEVGQAASTIATIPEVRRVLAELQRRMAEEGPCVMDGRDIGTVVLKEACVKLYVTASLEERARRRAKELQEIEGQVPVSLEEIEEQLAMRDQQDATRQDAPLRAAEDAVTLDTTGQTPGEVLERALAICRECLGDGG</sequence>
<evidence type="ECO:0000256" key="2">
    <source>
        <dbReference type="ARBA" id="ARBA00022679"/>
    </source>
</evidence>
<evidence type="ECO:0000256" key="1">
    <source>
        <dbReference type="ARBA" id="ARBA00009427"/>
    </source>
</evidence>
<feature type="region of interest" description="Disordered" evidence="9">
    <location>
        <begin position="195"/>
        <end position="222"/>
    </location>
</feature>
<evidence type="ECO:0000256" key="9">
    <source>
        <dbReference type="SAM" id="MobiDB-lite"/>
    </source>
</evidence>
<keyword evidence="3 8" id="KW-0547">Nucleotide-binding</keyword>
<dbReference type="HAMAP" id="MF_00238">
    <property type="entry name" value="Cytidyl_kinase_type1"/>
    <property type="match status" value="1"/>
</dbReference>
<gene>
    <name evidence="8 11" type="primary">cmk</name>
    <name evidence="11" type="ORF">U7230_06035</name>
</gene>
<dbReference type="InterPro" id="IPR027417">
    <property type="entry name" value="P-loop_NTPase"/>
</dbReference>
<keyword evidence="5 8" id="KW-0067">ATP-binding</keyword>
<evidence type="ECO:0000256" key="7">
    <source>
        <dbReference type="ARBA" id="ARBA00048478"/>
    </source>
</evidence>
<evidence type="ECO:0000313" key="11">
    <source>
        <dbReference type="EMBL" id="WRP18558.1"/>
    </source>
</evidence>
<dbReference type="InterPro" id="IPR003136">
    <property type="entry name" value="Cytidylate_kin"/>
</dbReference>
<accession>A0ABZ1C101</accession>
<comment type="catalytic activity">
    <reaction evidence="7 8">
        <text>CMP + ATP = CDP + ADP</text>
        <dbReference type="Rhea" id="RHEA:11600"/>
        <dbReference type="ChEBI" id="CHEBI:30616"/>
        <dbReference type="ChEBI" id="CHEBI:58069"/>
        <dbReference type="ChEBI" id="CHEBI:60377"/>
        <dbReference type="ChEBI" id="CHEBI:456216"/>
        <dbReference type="EC" id="2.7.4.25"/>
    </reaction>
</comment>
<keyword evidence="2 8" id="KW-0808">Transferase</keyword>
<evidence type="ECO:0000259" key="10">
    <source>
        <dbReference type="Pfam" id="PF02224"/>
    </source>
</evidence>
<feature type="domain" description="Cytidylate kinase" evidence="10">
    <location>
        <begin position="15"/>
        <end position="235"/>
    </location>
</feature>
<dbReference type="Gene3D" id="3.40.50.300">
    <property type="entry name" value="P-loop containing nucleotide triphosphate hydrolases"/>
    <property type="match status" value="1"/>
</dbReference>
<keyword evidence="8" id="KW-0963">Cytoplasm</keyword>
<evidence type="ECO:0000256" key="5">
    <source>
        <dbReference type="ARBA" id="ARBA00022840"/>
    </source>
</evidence>